<name>A0A9J5XEI4_SOLCO</name>
<dbReference type="AlphaFoldDB" id="A0A9J5XEI4"/>
<reference evidence="2 3" key="1">
    <citation type="submission" date="2020-09" db="EMBL/GenBank/DDBJ databases">
        <title>De no assembly of potato wild relative species, Solanum commersonii.</title>
        <authorList>
            <person name="Cho K."/>
        </authorList>
    </citation>
    <scope>NUCLEOTIDE SEQUENCE [LARGE SCALE GENOMIC DNA]</scope>
    <source>
        <strain evidence="2">LZ3.2</strain>
        <tissue evidence="2">Leaf</tissue>
    </source>
</reference>
<dbReference type="Proteomes" id="UP000824120">
    <property type="component" value="Chromosome 9"/>
</dbReference>
<comment type="caution">
    <text evidence="2">The sequence shown here is derived from an EMBL/GenBank/DDBJ whole genome shotgun (WGS) entry which is preliminary data.</text>
</comment>
<proteinExistence type="predicted"/>
<organism evidence="2 3">
    <name type="scientific">Solanum commersonii</name>
    <name type="common">Commerson's wild potato</name>
    <name type="synonym">Commerson's nightshade</name>
    <dbReference type="NCBI Taxonomy" id="4109"/>
    <lineage>
        <taxon>Eukaryota</taxon>
        <taxon>Viridiplantae</taxon>
        <taxon>Streptophyta</taxon>
        <taxon>Embryophyta</taxon>
        <taxon>Tracheophyta</taxon>
        <taxon>Spermatophyta</taxon>
        <taxon>Magnoliopsida</taxon>
        <taxon>eudicotyledons</taxon>
        <taxon>Gunneridae</taxon>
        <taxon>Pentapetalae</taxon>
        <taxon>asterids</taxon>
        <taxon>lamiids</taxon>
        <taxon>Solanales</taxon>
        <taxon>Solanaceae</taxon>
        <taxon>Solanoideae</taxon>
        <taxon>Solaneae</taxon>
        <taxon>Solanum</taxon>
    </lineage>
</organism>
<dbReference type="EMBL" id="JACXVP010000009">
    <property type="protein sequence ID" value="KAG5585636.1"/>
    <property type="molecule type" value="Genomic_DNA"/>
</dbReference>
<feature type="chain" id="PRO_5039953762" evidence="1">
    <location>
        <begin position="18"/>
        <end position="94"/>
    </location>
</feature>
<evidence type="ECO:0000313" key="3">
    <source>
        <dbReference type="Proteomes" id="UP000824120"/>
    </source>
</evidence>
<protein>
    <submittedName>
        <fullName evidence="2">Uncharacterized protein</fullName>
    </submittedName>
</protein>
<gene>
    <name evidence="2" type="ORF">H5410_046070</name>
</gene>
<sequence length="94" mass="10405">MLLFIVFLVCIQPPLPGKEIEKGKRKRRRLENPGRKRDVFSLTAMRAGASMLLLYLLKGSISGIGKVVAMSSICGKSLVEMQRGVAYNRPIAKT</sequence>
<keyword evidence="3" id="KW-1185">Reference proteome</keyword>
<evidence type="ECO:0000313" key="2">
    <source>
        <dbReference type="EMBL" id="KAG5585636.1"/>
    </source>
</evidence>
<evidence type="ECO:0000256" key="1">
    <source>
        <dbReference type="SAM" id="SignalP"/>
    </source>
</evidence>
<feature type="signal peptide" evidence="1">
    <location>
        <begin position="1"/>
        <end position="17"/>
    </location>
</feature>
<accession>A0A9J5XEI4</accession>
<keyword evidence="1" id="KW-0732">Signal</keyword>